<evidence type="ECO:0000256" key="3">
    <source>
        <dbReference type="SAM" id="MobiDB-lite"/>
    </source>
</evidence>
<dbReference type="SUPFAM" id="SSF64005">
    <property type="entry name" value="Undecaprenyl diphosphate synthase"/>
    <property type="match status" value="1"/>
</dbReference>
<dbReference type="Gramene" id="CMB126CT">
    <property type="protein sequence ID" value="CMB126CT"/>
    <property type="gene ID" value="CMB126C"/>
</dbReference>
<dbReference type="RefSeq" id="XP_005535216.1">
    <property type="nucleotide sequence ID" value="XM_005535159.1"/>
</dbReference>
<organism evidence="4 5">
    <name type="scientific">Cyanidioschyzon merolae (strain NIES-3377 / 10D)</name>
    <name type="common">Unicellular red alga</name>
    <dbReference type="NCBI Taxonomy" id="280699"/>
    <lineage>
        <taxon>Eukaryota</taxon>
        <taxon>Rhodophyta</taxon>
        <taxon>Bangiophyceae</taxon>
        <taxon>Cyanidiales</taxon>
        <taxon>Cyanidiaceae</taxon>
        <taxon>Cyanidioschyzon</taxon>
    </lineage>
</organism>
<dbReference type="EMBL" id="AP006484">
    <property type="protein sequence ID" value="BAM78930.1"/>
    <property type="molecule type" value="Genomic_DNA"/>
</dbReference>
<dbReference type="GO" id="GO:0005783">
    <property type="term" value="C:endoplasmic reticulum"/>
    <property type="evidence" value="ECO:0007669"/>
    <property type="project" value="TreeGrafter"/>
</dbReference>
<gene>
    <name evidence="4" type="ORF">CYME_CMB126C</name>
</gene>
<dbReference type="AlphaFoldDB" id="M1V3U0"/>
<dbReference type="HAMAP" id="MF_01139">
    <property type="entry name" value="ISPT"/>
    <property type="match status" value="1"/>
</dbReference>
<protein>
    <submittedName>
        <fullName evidence="4">Dehydrodolichyl diphosphate synthase</fullName>
    </submittedName>
</protein>
<dbReference type="NCBIfam" id="TIGR00055">
    <property type="entry name" value="uppS"/>
    <property type="match status" value="1"/>
</dbReference>
<dbReference type="PANTHER" id="PTHR10291">
    <property type="entry name" value="DEHYDRODOLICHYL DIPHOSPHATE SYNTHASE FAMILY MEMBER"/>
    <property type="match status" value="1"/>
</dbReference>
<dbReference type="GO" id="GO:0045547">
    <property type="term" value="F:ditrans,polycis-polyprenyl diphosphate synthase [(2E,6E)-farnesyl diphosphate specific] activity"/>
    <property type="evidence" value="ECO:0007669"/>
    <property type="project" value="TreeGrafter"/>
</dbReference>
<dbReference type="OrthoDB" id="4437at2759"/>
<dbReference type="Pfam" id="PF01255">
    <property type="entry name" value="Prenyltransf"/>
    <property type="match status" value="1"/>
</dbReference>
<sequence length="478" mass="54021">MDWMRRQLFGLLSAYLPRHVAFIMDGNRRWARQHRLEPYAGHPRGSSKLIQTAQWCFDAGIQYVSVFAFAVENFKRSEDEVAALMALAESRFELILRALRGEVLESAPVDVDTQRLGKLLHQHGVRIRIVGALSMLPVRVRCLAEEINAFDDEVVTSRLGAENRCLLNICVAYSGREEMEKVMEQVRCGIRKEMLRPVDVDATLFSALMWNSDPAWNNALERAYSAQVDLLVRTSAEPRLSDFLLWQLSACETCGREAQLEFVDAMWPAFGLWDLLVVLGRYAHAERNRRALQRADLRCQTCGRHWLHPSLERDYVGTNSTHLLDRSGALRRRQSAFIQWSDACSRLERKEFLARSQYRDGAGDLQLPRTPISAPCPSESAGPGPTCWSSAPAALRFLSAAQSHRVSEIGNDSDCACSRRSSEPCSERDAREQSTVRHIPTPSPAPECHLVTPQHVERMPRSFAPICRCLPDACTQDT</sequence>
<dbReference type="InterPro" id="IPR036424">
    <property type="entry name" value="UPP_synth-like_sf"/>
</dbReference>
<dbReference type="GeneID" id="16992331"/>
<name>M1V3U0_CYAM1</name>
<dbReference type="Gene3D" id="3.40.1180.10">
    <property type="entry name" value="Decaprenyl diphosphate synthase-like"/>
    <property type="match status" value="1"/>
</dbReference>
<dbReference type="PANTHER" id="PTHR10291:SF43">
    <property type="entry name" value="DEHYDRODOLICHYL DIPHOSPHATE SYNTHASE COMPLEX SUBUNIT DHDDS"/>
    <property type="match status" value="1"/>
</dbReference>
<dbReference type="HOGENOM" id="CLU_571572_0_0_1"/>
<feature type="region of interest" description="Disordered" evidence="3">
    <location>
        <begin position="419"/>
        <end position="446"/>
    </location>
</feature>
<keyword evidence="5" id="KW-1185">Reference proteome</keyword>
<dbReference type="Proteomes" id="UP000007014">
    <property type="component" value="Chromosome 2"/>
</dbReference>
<comment type="similarity">
    <text evidence="1">Belongs to the UPP synthase family.</text>
</comment>
<dbReference type="CDD" id="cd00475">
    <property type="entry name" value="Cis_IPPS"/>
    <property type="match status" value="1"/>
</dbReference>
<dbReference type="KEGG" id="cme:CYME_CMB126C"/>
<keyword evidence="2" id="KW-0808">Transferase</keyword>
<evidence type="ECO:0000256" key="1">
    <source>
        <dbReference type="ARBA" id="ARBA00005432"/>
    </source>
</evidence>
<reference evidence="4 5" key="2">
    <citation type="journal article" date="2007" name="BMC Biol.">
        <title>A 100%-complete sequence reveals unusually simple genomic features in the hot-spring red alga Cyanidioschyzon merolae.</title>
        <authorList>
            <person name="Nozaki H."/>
            <person name="Takano H."/>
            <person name="Misumi O."/>
            <person name="Terasawa K."/>
            <person name="Matsuzaki M."/>
            <person name="Maruyama S."/>
            <person name="Nishida K."/>
            <person name="Yagisawa F."/>
            <person name="Yoshida Y."/>
            <person name="Fujiwara T."/>
            <person name="Takio S."/>
            <person name="Tamura K."/>
            <person name="Chung S.J."/>
            <person name="Nakamura S."/>
            <person name="Kuroiwa H."/>
            <person name="Tanaka K."/>
            <person name="Sato N."/>
            <person name="Kuroiwa T."/>
        </authorList>
    </citation>
    <scope>NUCLEOTIDE SEQUENCE [LARGE SCALE GENOMIC DNA]</scope>
    <source>
        <strain evidence="4 5">10D</strain>
    </source>
</reference>
<proteinExistence type="inferred from homology"/>
<evidence type="ECO:0000313" key="4">
    <source>
        <dbReference type="EMBL" id="BAM78930.1"/>
    </source>
</evidence>
<dbReference type="eggNOG" id="KOG1602">
    <property type="taxonomic scope" value="Eukaryota"/>
</dbReference>
<dbReference type="GO" id="GO:0016094">
    <property type="term" value="P:polyprenol biosynthetic process"/>
    <property type="evidence" value="ECO:0007669"/>
    <property type="project" value="TreeGrafter"/>
</dbReference>
<dbReference type="STRING" id="280699.M1V3U0"/>
<dbReference type="InterPro" id="IPR001441">
    <property type="entry name" value="UPP_synth-like"/>
</dbReference>
<dbReference type="OMA" id="IHVNTAM"/>
<feature type="compositionally biased region" description="Basic and acidic residues" evidence="3">
    <location>
        <begin position="420"/>
        <end position="435"/>
    </location>
</feature>
<reference evidence="4 5" key="1">
    <citation type="journal article" date="2004" name="Nature">
        <title>Genome sequence of the ultrasmall unicellular red alga Cyanidioschyzon merolae 10D.</title>
        <authorList>
            <person name="Matsuzaki M."/>
            <person name="Misumi O."/>
            <person name="Shin-i T."/>
            <person name="Maruyama S."/>
            <person name="Takahara M."/>
            <person name="Miyagishima S."/>
            <person name="Mori T."/>
            <person name="Nishida K."/>
            <person name="Yagisawa F."/>
            <person name="Nishida K."/>
            <person name="Yoshida Y."/>
            <person name="Nishimura Y."/>
            <person name="Nakao S."/>
            <person name="Kobayashi T."/>
            <person name="Momoyama Y."/>
            <person name="Higashiyama T."/>
            <person name="Minoda A."/>
            <person name="Sano M."/>
            <person name="Nomoto H."/>
            <person name="Oishi K."/>
            <person name="Hayashi H."/>
            <person name="Ohta F."/>
            <person name="Nishizaka S."/>
            <person name="Haga S."/>
            <person name="Miura S."/>
            <person name="Morishita T."/>
            <person name="Kabeya Y."/>
            <person name="Terasawa K."/>
            <person name="Suzuki Y."/>
            <person name="Ishii Y."/>
            <person name="Asakawa S."/>
            <person name="Takano H."/>
            <person name="Ohta N."/>
            <person name="Kuroiwa H."/>
            <person name="Tanaka K."/>
            <person name="Shimizu N."/>
            <person name="Sugano S."/>
            <person name="Sato N."/>
            <person name="Nozaki H."/>
            <person name="Ogasawara N."/>
            <person name="Kohara Y."/>
            <person name="Kuroiwa T."/>
        </authorList>
    </citation>
    <scope>NUCLEOTIDE SEQUENCE [LARGE SCALE GENOMIC DNA]</scope>
    <source>
        <strain evidence="4 5">10D</strain>
    </source>
</reference>
<evidence type="ECO:0000313" key="5">
    <source>
        <dbReference type="Proteomes" id="UP000007014"/>
    </source>
</evidence>
<evidence type="ECO:0000256" key="2">
    <source>
        <dbReference type="ARBA" id="ARBA00022679"/>
    </source>
</evidence>
<accession>M1V3U0</accession>